<keyword evidence="3" id="KW-0539">Nucleus</keyword>
<dbReference type="GO" id="GO:0006281">
    <property type="term" value="P:DNA repair"/>
    <property type="evidence" value="ECO:0007669"/>
    <property type="project" value="InterPro"/>
</dbReference>
<dbReference type="OrthoDB" id="188186at2759"/>
<name>A0A8J2LD70_9HEXA</name>
<dbReference type="AlphaFoldDB" id="A0A8J2LD70"/>
<dbReference type="GO" id="GO:0006310">
    <property type="term" value="P:DNA recombination"/>
    <property type="evidence" value="ECO:0007669"/>
    <property type="project" value="InterPro"/>
</dbReference>
<comment type="similarity">
    <text evidence="2">Belongs to the replication factor A protein 3 family.</text>
</comment>
<evidence type="ECO:0000256" key="3">
    <source>
        <dbReference type="ARBA" id="ARBA00023242"/>
    </source>
</evidence>
<evidence type="ECO:0000256" key="2">
    <source>
        <dbReference type="ARBA" id="ARBA00009761"/>
    </source>
</evidence>
<accession>A0A8J2LD70</accession>
<dbReference type="InterPro" id="IPR013970">
    <property type="entry name" value="Rfa2"/>
</dbReference>
<sequence length="225" mass="25107">MPRISYKEPNCLLAQNALKIHMFQCAPSDQIALAFSNTRCIPNDNVCYGIGDPCLIRLKNIHDVPRDRGIVGLVRCGRNTCRMFKVNVTALKVNAFQVKPESLSSNYQNGTIVKADGGSAFQIRSSDGVVITIRLKQPISEPLSGLVEVYGTGQGKNLILAESFTTFAEEVAAKFDMPTYNEFELLLSLKTFIFPSRREDMFVFLLKMTQETNLDSHDVTCLFVL</sequence>
<dbReference type="GO" id="GO:0031981">
    <property type="term" value="C:nuclear lumen"/>
    <property type="evidence" value="ECO:0007669"/>
    <property type="project" value="UniProtKB-ARBA"/>
</dbReference>
<dbReference type="Proteomes" id="UP000708208">
    <property type="component" value="Unassembled WGS sequence"/>
</dbReference>
<reference evidence="4" key="1">
    <citation type="submission" date="2021-06" db="EMBL/GenBank/DDBJ databases">
        <authorList>
            <person name="Hodson N. C."/>
            <person name="Mongue J. A."/>
            <person name="Jaron S. K."/>
        </authorList>
    </citation>
    <scope>NUCLEOTIDE SEQUENCE</scope>
</reference>
<dbReference type="EMBL" id="CAJVCH010569868">
    <property type="protein sequence ID" value="CAG7833402.1"/>
    <property type="molecule type" value="Genomic_DNA"/>
</dbReference>
<evidence type="ECO:0000313" key="4">
    <source>
        <dbReference type="EMBL" id="CAG7833402.1"/>
    </source>
</evidence>
<gene>
    <name evidence="4" type="ORF">AFUS01_LOCUS43030</name>
</gene>
<dbReference type="GO" id="GO:0003677">
    <property type="term" value="F:DNA binding"/>
    <property type="evidence" value="ECO:0007669"/>
    <property type="project" value="InterPro"/>
</dbReference>
<comment type="caution">
    <text evidence="4">The sequence shown here is derived from an EMBL/GenBank/DDBJ whole genome shotgun (WGS) entry which is preliminary data.</text>
</comment>
<dbReference type="GO" id="GO:0006260">
    <property type="term" value="P:DNA replication"/>
    <property type="evidence" value="ECO:0007669"/>
    <property type="project" value="InterPro"/>
</dbReference>
<evidence type="ECO:0000256" key="1">
    <source>
        <dbReference type="ARBA" id="ARBA00004123"/>
    </source>
</evidence>
<dbReference type="Pfam" id="PF08661">
    <property type="entry name" value="Rep_fac-A_3"/>
    <property type="match status" value="1"/>
</dbReference>
<keyword evidence="5" id="KW-1185">Reference proteome</keyword>
<proteinExistence type="inferred from homology"/>
<evidence type="ECO:0000313" key="5">
    <source>
        <dbReference type="Proteomes" id="UP000708208"/>
    </source>
</evidence>
<protein>
    <submittedName>
        <fullName evidence="4">Uncharacterized protein</fullName>
    </submittedName>
</protein>
<comment type="subcellular location">
    <subcellularLocation>
        <location evidence="1">Nucleus</location>
    </subcellularLocation>
</comment>
<organism evidence="4 5">
    <name type="scientific">Allacma fusca</name>
    <dbReference type="NCBI Taxonomy" id="39272"/>
    <lineage>
        <taxon>Eukaryota</taxon>
        <taxon>Metazoa</taxon>
        <taxon>Ecdysozoa</taxon>
        <taxon>Arthropoda</taxon>
        <taxon>Hexapoda</taxon>
        <taxon>Collembola</taxon>
        <taxon>Symphypleona</taxon>
        <taxon>Sminthuridae</taxon>
        <taxon>Allacma</taxon>
    </lineage>
</organism>